<dbReference type="RefSeq" id="XP_018180819.1">
    <property type="nucleotide sequence ID" value="XM_018320922.1"/>
</dbReference>
<dbReference type="GeneID" id="28885971"/>
<organism evidence="2 4">
    <name type="scientific">Purpureocillium lilacinum</name>
    <name type="common">Paecilomyces lilacinus</name>
    <dbReference type="NCBI Taxonomy" id="33203"/>
    <lineage>
        <taxon>Eukaryota</taxon>
        <taxon>Fungi</taxon>
        <taxon>Dikarya</taxon>
        <taxon>Ascomycota</taxon>
        <taxon>Pezizomycotina</taxon>
        <taxon>Sordariomycetes</taxon>
        <taxon>Hypocreomycetidae</taxon>
        <taxon>Hypocreales</taxon>
        <taxon>Ophiocordycipitaceae</taxon>
        <taxon>Purpureocillium</taxon>
    </lineage>
</organism>
<evidence type="ECO:0000313" key="4">
    <source>
        <dbReference type="Proteomes" id="UP000078240"/>
    </source>
</evidence>
<proteinExistence type="predicted"/>
<evidence type="ECO:0000313" key="2">
    <source>
        <dbReference type="EMBL" id="OAQ82057.1"/>
    </source>
</evidence>
<dbReference type="Proteomes" id="UP001287286">
    <property type="component" value="Unassembled WGS sequence"/>
</dbReference>
<dbReference type="OMA" id="DSFRCKG"/>
<evidence type="ECO:0000313" key="1">
    <source>
        <dbReference type="EMBL" id="KAK4087757.1"/>
    </source>
</evidence>
<reference evidence="2 4" key="1">
    <citation type="submission" date="2016-01" db="EMBL/GenBank/DDBJ databases">
        <title>Biosynthesis of antibiotic leucinostatins and their inhibition on Phytophthora in bio-control Purpureocillium lilacinum.</title>
        <authorList>
            <person name="Wang G."/>
            <person name="Liu Z."/>
            <person name="Lin R."/>
            <person name="Li E."/>
            <person name="Mao Z."/>
            <person name="Ling J."/>
            <person name="Yin W."/>
            <person name="Xie B."/>
        </authorList>
    </citation>
    <scope>NUCLEOTIDE SEQUENCE [LARGE SCALE GENOMIC DNA]</scope>
    <source>
        <strain evidence="2">PLBJ-1</strain>
        <strain evidence="3">PLFJ-1</strain>
    </source>
</reference>
<comment type="caution">
    <text evidence="2">The sequence shown here is derived from an EMBL/GenBank/DDBJ whole genome shotgun (WGS) entry which is preliminary data.</text>
</comment>
<dbReference type="OrthoDB" id="4864163at2759"/>
<dbReference type="Proteomes" id="UP000078240">
    <property type="component" value="Unassembled WGS sequence"/>
</dbReference>
<evidence type="ECO:0000313" key="5">
    <source>
        <dbReference type="Proteomes" id="UP001287286"/>
    </source>
</evidence>
<reference evidence="1 5" key="3">
    <citation type="journal article" date="2024" name="Microbiol. Resour. Announc.">
        <title>Genome annotations for the ascomycete fungi Trichoderma harzianum, Trichoderma aggressivum, and Purpureocillium lilacinum.</title>
        <authorList>
            <person name="Beijen E.P.W."/>
            <person name="Ohm R.A."/>
        </authorList>
    </citation>
    <scope>NUCLEOTIDE SEQUENCE [LARGE SCALE GENOMIC DNA]</scope>
    <source>
        <strain evidence="1 5">CBS 150709</strain>
    </source>
</reference>
<sequence>MSDDERQGLAFKVYITVPGLDEATVIGALCDDDEEDADNFKVETLVGQSTQAVIRHHRAGNHGEDVNSKLLLVFDSDDLEERGALLVSLDEYHGFDDGVRYAPEDANNYISSLSIANEDWYTVRQDVPEEKTEAAPVEWFALYDVLPKERRAEFDAALLAMNKGVQDVGADEPDEEGDPDELPRFYKAARAEGSDVGRISDGHPAYAEEHGVDAARFAVVDGGYKAEGALIVQVEPERDSFRCKGEVAGEVLRWIFVNLMTWDEAKEFAGRQ</sequence>
<dbReference type="EMBL" id="JAWRVI010000029">
    <property type="protein sequence ID" value="KAK4087757.1"/>
    <property type="molecule type" value="Genomic_DNA"/>
</dbReference>
<gene>
    <name evidence="1" type="ORF">Purlil1_7814</name>
    <name evidence="2" type="ORF">VFPBJ_04641</name>
    <name evidence="3" type="ORF">VFPFJ_03840</name>
</gene>
<dbReference type="EMBL" id="LSBH01000003">
    <property type="protein sequence ID" value="OAQ82057.1"/>
    <property type="molecule type" value="Genomic_DNA"/>
</dbReference>
<accession>A0A179GVS2</accession>
<dbReference type="KEGG" id="plj:28885971"/>
<reference evidence="1" key="2">
    <citation type="submission" date="2023-11" db="EMBL/GenBank/DDBJ databases">
        <authorList>
            <person name="Beijen E."/>
            <person name="Ohm R.A."/>
        </authorList>
    </citation>
    <scope>NUCLEOTIDE SEQUENCE</scope>
    <source>
        <strain evidence="1">CBS 150709</strain>
    </source>
</reference>
<evidence type="ECO:0000313" key="3">
    <source>
        <dbReference type="EMBL" id="OAQ92100.1"/>
    </source>
</evidence>
<dbReference type="AlphaFoldDB" id="A0A179GVS2"/>
<protein>
    <submittedName>
        <fullName evidence="2">Uncharacterized protein</fullName>
    </submittedName>
</protein>
<dbReference type="EMBL" id="LSBI01000003">
    <property type="protein sequence ID" value="OAQ92100.1"/>
    <property type="molecule type" value="Genomic_DNA"/>
</dbReference>
<keyword evidence="5" id="KW-1185">Reference proteome</keyword>
<name>A0A179GVS2_PURLI</name>
<dbReference type="Proteomes" id="UP000078340">
    <property type="component" value="Unassembled WGS sequence"/>
</dbReference>